<evidence type="ECO:0000259" key="1">
    <source>
        <dbReference type="PROSITE" id="PS51166"/>
    </source>
</evidence>
<dbReference type="PANTHER" id="PTHR15048:SF0">
    <property type="entry name" value="STARCH-BINDING DOMAIN-CONTAINING PROTEIN 1"/>
    <property type="match status" value="1"/>
</dbReference>
<dbReference type="InterPro" id="IPR013783">
    <property type="entry name" value="Ig-like_fold"/>
</dbReference>
<evidence type="ECO:0000313" key="2">
    <source>
        <dbReference type="EMBL" id="EFA79715.1"/>
    </source>
</evidence>
<gene>
    <name evidence="2" type="ORF">PPL_07406</name>
</gene>
<dbReference type="AlphaFoldDB" id="D3BFV5"/>
<dbReference type="Pfam" id="PF00686">
    <property type="entry name" value="CBM_20"/>
    <property type="match status" value="1"/>
</dbReference>
<dbReference type="GeneID" id="31362887"/>
<proteinExistence type="predicted"/>
<dbReference type="PROSITE" id="PS51166">
    <property type="entry name" value="CBM20"/>
    <property type="match status" value="1"/>
</dbReference>
<protein>
    <recommendedName>
        <fullName evidence="1">CBM20 domain-containing protein</fullName>
    </recommendedName>
</protein>
<feature type="domain" description="CBM20" evidence="1">
    <location>
        <begin position="7"/>
        <end position="108"/>
    </location>
</feature>
<dbReference type="GO" id="GO:2001070">
    <property type="term" value="F:starch binding"/>
    <property type="evidence" value="ECO:0007669"/>
    <property type="project" value="InterPro"/>
</dbReference>
<organism evidence="2 3">
    <name type="scientific">Heterostelium pallidum (strain ATCC 26659 / Pp 5 / PN500)</name>
    <name type="common">Cellular slime mold</name>
    <name type="synonym">Polysphondylium pallidum</name>
    <dbReference type="NCBI Taxonomy" id="670386"/>
    <lineage>
        <taxon>Eukaryota</taxon>
        <taxon>Amoebozoa</taxon>
        <taxon>Evosea</taxon>
        <taxon>Eumycetozoa</taxon>
        <taxon>Dictyostelia</taxon>
        <taxon>Acytosteliales</taxon>
        <taxon>Acytosteliaceae</taxon>
        <taxon>Heterostelium</taxon>
    </lineage>
</organism>
<evidence type="ECO:0000313" key="3">
    <source>
        <dbReference type="Proteomes" id="UP000001396"/>
    </source>
</evidence>
<dbReference type="Gene3D" id="2.60.40.10">
    <property type="entry name" value="Immunoglobulins"/>
    <property type="match status" value="1"/>
</dbReference>
<comment type="caution">
    <text evidence="2">The sequence shown here is derived from an EMBL/GenBank/DDBJ whole genome shotgun (WGS) entry which is preliminary data.</text>
</comment>
<dbReference type="InParanoid" id="D3BFV5"/>
<dbReference type="RefSeq" id="XP_020431836.1">
    <property type="nucleotide sequence ID" value="XM_020578241.1"/>
</dbReference>
<dbReference type="PANTHER" id="PTHR15048">
    <property type="entry name" value="STARCH-BINDING DOMAIN-CONTAINING PROTEIN 1"/>
    <property type="match status" value="1"/>
</dbReference>
<sequence length="258" mass="28795">MFRCSSSSLLVGNNVTFSIIYNTQPGENLFVIGSHSHLGAWDISRAKRMTWNNGSIWDVKVGFPVDVFVQYKYFVYNEYTKTHRWEDIENRHIMINEIEMLVQDDWGVRRVEVDTTATEEVSNNRDYKTLPNDTIEVDPLPISVSSLYTSSSSTLSAVPIFPSTSSAIPSFNPPAVSVFNSNPLKSLTTVAPTSSVTSKPFAISSFYPPAQHTTVSSTQPPTTSFINTHHHHQFQQNKEISPILTTPTLRGASLYADA</sequence>
<accession>D3BFV5</accession>
<dbReference type="Proteomes" id="UP000001396">
    <property type="component" value="Unassembled WGS sequence"/>
</dbReference>
<dbReference type="SUPFAM" id="SSF49452">
    <property type="entry name" value="Starch-binding domain-like"/>
    <property type="match status" value="1"/>
</dbReference>
<dbReference type="SMART" id="SM01065">
    <property type="entry name" value="CBM_2"/>
    <property type="match status" value="1"/>
</dbReference>
<reference evidence="2 3" key="1">
    <citation type="journal article" date="2011" name="Genome Res.">
        <title>Phylogeny-wide analysis of social amoeba genomes highlights ancient origins for complex intercellular communication.</title>
        <authorList>
            <person name="Heidel A.J."/>
            <person name="Lawal H.M."/>
            <person name="Felder M."/>
            <person name="Schilde C."/>
            <person name="Helps N.R."/>
            <person name="Tunggal B."/>
            <person name="Rivero F."/>
            <person name="John U."/>
            <person name="Schleicher M."/>
            <person name="Eichinger L."/>
            <person name="Platzer M."/>
            <person name="Noegel A.A."/>
            <person name="Schaap P."/>
            <person name="Gloeckner G."/>
        </authorList>
    </citation>
    <scope>NUCLEOTIDE SEQUENCE [LARGE SCALE GENOMIC DNA]</scope>
    <source>
        <strain evidence="3">ATCC 26659 / Pp 5 / PN500</strain>
    </source>
</reference>
<keyword evidence="3" id="KW-1185">Reference proteome</keyword>
<name>D3BFV5_HETP5</name>
<dbReference type="InterPro" id="IPR002044">
    <property type="entry name" value="CBM20"/>
</dbReference>
<dbReference type="EMBL" id="ADBJ01000032">
    <property type="protein sequence ID" value="EFA79715.1"/>
    <property type="molecule type" value="Genomic_DNA"/>
</dbReference>
<dbReference type="GO" id="GO:0016020">
    <property type="term" value="C:membrane"/>
    <property type="evidence" value="ECO:0007669"/>
    <property type="project" value="TreeGrafter"/>
</dbReference>
<dbReference type="InterPro" id="IPR013784">
    <property type="entry name" value="Carb-bd-like_fold"/>
</dbReference>